<dbReference type="AlphaFoldDB" id="A0AAW9RVD5"/>
<gene>
    <name evidence="3" type="ORF">V3328_22555</name>
</gene>
<sequence>MPNTLNFEEAARIAVQNIVRHGDTDIFPLPFESHAFYDRKDKFVDLVVEYDKHFEEYLARFPPSNVNALTPVSYYGFRWATQLDPIWNAHWLSCVVAISELIEASRIHTSENCVYSYRINPDDQTGDLFDRNYAWQSFMLRSLEKSAEYDYVVKCDVSEFYPRLGHHRLENALLQIAADTGYPKKIMSFLSNFSNTRSFGLPIGGPAARMLSELTINQIDRLLRGANIDFTRYADDFHIFANTREEAYRYTIFLSEKLFENQGLSLQKSKTRIMTAAEFSATSPVVWSEDAENAEEREGKTFDKHHEAQGILSISLRFDPYSPTAEEDYEALKANIDQFDIMSLLREELSKSRIHIALSRKIIATIRFLEGKVRDDAVLSIVGNSDILYPIISSALIMMDRVYEELGDPAKIELIDKLISMIRADSHIFRIDVHLCYALRVLQHSHTEDVQQLLKEIYSKRTSEIVRRDIILIMALWGDWYWLSDLRNRYRQLSSAEKRALLVASYSLKDEGKHWRNSIKRELNPLELFIIDWAIERVNEGKRSFPL</sequence>
<dbReference type="PROSITE" id="PS50878">
    <property type="entry name" value="RT_POL"/>
    <property type="match status" value="1"/>
</dbReference>
<comment type="similarity">
    <text evidence="1">Belongs to the bacterial reverse transcriptase family.</text>
</comment>
<feature type="domain" description="Reverse transcriptase" evidence="2">
    <location>
        <begin position="1"/>
        <end position="302"/>
    </location>
</feature>
<dbReference type="EMBL" id="JAZHOF010000011">
    <property type="protein sequence ID" value="MEJ8574283.1"/>
    <property type="molecule type" value="Genomic_DNA"/>
</dbReference>
<dbReference type="InterPro" id="IPR051083">
    <property type="entry name" value="GrpII_Intron_Splice-Mob/Def"/>
</dbReference>
<evidence type="ECO:0000313" key="4">
    <source>
        <dbReference type="Proteomes" id="UP001378188"/>
    </source>
</evidence>
<reference evidence="3 4" key="1">
    <citation type="submission" date="2024-02" db="EMBL/GenBank/DDBJ databases">
        <title>Genome analysis and characterization of Microbaculum marinisediminis sp. nov., isolated from marine sediment.</title>
        <authorList>
            <person name="Du Z.-J."/>
            <person name="Ye Y.-Q."/>
            <person name="Zhang Z.-R."/>
            <person name="Yuan S.-M."/>
            <person name="Zhang X.-Y."/>
        </authorList>
    </citation>
    <scope>NUCLEOTIDE SEQUENCE [LARGE SCALE GENOMIC DNA]</scope>
    <source>
        <strain evidence="3 4">SDUM1044001</strain>
    </source>
</reference>
<keyword evidence="3" id="KW-0548">Nucleotidyltransferase</keyword>
<dbReference type="PANTHER" id="PTHR34047:SF8">
    <property type="entry name" value="PROTEIN YKFC"/>
    <property type="match status" value="1"/>
</dbReference>
<dbReference type="RefSeq" id="WP_340331984.1">
    <property type="nucleotide sequence ID" value="NZ_JAZHOF010000011.1"/>
</dbReference>
<keyword evidence="3" id="KW-0695">RNA-directed DNA polymerase</keyword>
<dbReference type="CDD" id="cd01646">
    <property type="entry name" value="RT_Bac_retron_I"/>
    <property type="match status" value="1"/>
</dbReference>
<dbReference type="InterPro" id="IPR000477">
    <property type="entry name" value="RT_dom"/>
</dbReference>
<keyword evidence="3" id="KW-0808">Transferase</keyword>
<evidence type="ECO:0000259" key="2">
    <source>
        <dbReference type="PROSITE" id="PS50878"/>
    </source>
</evidence>
<accession>A0AAW9RVD5</accession>
<dbReference type="GO" id="GO:0003964">
    <property type="term" value="F:RNA-directed DNA polymerase activity"/>
    <property type="evidence" value="ECO:0007669"/>
    <property type="project" value="UniProtKB-KW"/>
</dbReference>
<keyword evidence="4" id="KW-1185">Reference proteome</keyword>
<proteinExistence type="inferred from homology"/>
<name>A0AAW9RVD5_9HYPH</name>
<dbReference type="Pfam" id="PF00078">
    <property type="entry name" value="RVT_1"/>
    <property type="match status" value="1"/>
</dbReference>
<dbReference type="Proteomes" id="UP001378188">
    <property type="component" value="Unassembled WGS sequence"/>
</dbReference>
<comment type="caution">
    <text evidence="3">The sequence shown here is derived from an EMBL/GenBank/DDBJ whole genome shotgun (WGS) entry which is preliminary data.</text>
</comment>
<evidence type="ECO:0000313" key="3">
    <source>
        <dbReference type="EMBL" id="MEJ8574283.1"/>
    </source>
</evidence>
<organism evidence="3 4">
    <name type="scientific">Microbaculum marinum</name>
    <dbReference type="NCBI Taxonomy" id="1764581"/>
    <lineage>
        <taxon>Bacteria</taxon>
        <taxon>Pseudomonadati</taxon>
        <taxon>Pseudomonadota</taxon>
        <taxon>Alphaproteobacteria</taxon>
        <taxon>Hyphomicrobiales</taxon>
        <taxon>Tepidamorphaceae</taxon>
        <taxon>Microbaculum</taxon>
    </lineage>
</organism>
<protein>
    <submittedName>
        <fullName evidence="3">RNA-directed DNA polymerase</fullName>
    </submittedName>
</protein>
<evidence type="ECO:0000256" key="1">
    <source>
        <dbReference type="ARBA" id="ARBA00034120"/>
    </source>
</evidence>
<dbReference type="PANTHER" id="PTHR34047">
    <property type="entry name" value="NUCLEAR INTRON MATURASE 1, MITOCHONDRIAL-RELATED"/>
    <property type="match status" value="1"/>
</dbReference>